<dbReference type="Proteomes" id="UP000609651">
    <property type="component" value="Unassembled WGS sequence"/>
</dbReference>
<comment type="caution">
    <text evidence="4">The sequence shown here is derived from an EMBL/GenBank/DDBJ whole genome shotgun (WGS) entry which is preliminary data.</text>
</comment>
<feature type="region of interest" description="Disordered" evidence="3">
    <location>
        <begin position="20"/>
        <end position="48"/>
    </location>
</feature>
<evidence type="ECO:0000256" key="2">
    <source>
        <dbReference type="ARBA" id="ARBA00023274"/>
    </source>
</evidence>
<dbReference type="EMBL" id="WTPX01000209">
    <property type="protein sequence ID" value="NNJ27809.1"/>
    <property type="molecule type" value="Genomic_DNA"/>
</dbReference>
<dbReference type="RefSeq" id="WP_171189715.1">
    <property type="nucleotide sequence ID" value="NZ_WTPX01000209.1"/>
</dbReference>
<dbReference type="InterPro" id="IPR034704">
    <property type="entry name" value="Ribosomal_bL28/bL31-like_sf"/>
</dbReference>
<evidence type="ECO:0000256" key="1">
    <source>
        <dbReference type="ARBA" id="ARBA00022980"/>
    </source>
</evidence>
<keyword evidence="1" id="KW-0689">Ribosomal protein</keyword>
<sequence length="101" mass="11297">MSTLKKNKRLKRAKLTKLYGDRKPGRGNAKVESGKPKYLGGNGRKTRSITPRLFKRNLQTVRVMEDGAVVKRKVPVALIRSGVIQKAVVRKAFSIDEHNVG</sequence>
<evidence type="ECO:0000313" key="5">
    <source>
        <dbReference type="Proteomes" id="UP000609651"/>
    </source>
</evidence>
<evidence type="ECO:0000256" key="3">
    <source>
        <dbReference type="SAM" id="MobiDB-lite"/>
    </source>
</evidence>
<protein>
    <recommendedName>
        <fullName evidence="6">50S ribosomal protein L28</fullName>
    </recommendedName>
</protein>
<gene>
    <name evidence="4" type="ORF">LzC2_39180</name>
</gene>
<name>A0ABX1VI68_9PLAN</name>
<accession>A0ABX1VI68</accession>
<evidence type="ECO:0008006" key="6">
    <source>
        <dbReference type="Google" id="ProtNLM"/>
    </source>
</evidence>
<dbReference type="Gene3D" id="2.30.170.40">
    <property type="entry name" value="Ribosomal protein L28/L24"/>
    <property type="match status" value="1"/>
</dbReference>
<dbReference type="SUPFAM" id="SSF143800">
    <property type="entry name" value="L28p-like"/>
    <property type="match status" value="1"/>
</dbReference>
<keyword evidence="5" id="KW-1185">Reference proteome</keyword>
<keyword evidence="2" id="KW-0687">Ribonucleoprotein</keyword>
<evidence type="ECO:0000313" key="4">
    <source>
        <dbReference type="EMBL" id="NNJ27809.1"/>
    </source>
</evidence>
<organism evidence="4 5">
    <name type="scientific">Alienimonas chondri</name>
    <dbReference type="NCBI Taxonomy" id="2681879"/>
    <lineage>
        <taxon>Bacteria</taxon>
        <taxon>Pseudomonadati</taxon>
        <taxon>Planctomycetota</taxon>
        <taxon>Planctomycetia</taxon>
        <taxon>Planctomycetales</taxon>
        <taxon>Planctomycetaceae</taxon>
        <taxon>Alienimonas</taxon>
    </lineage>
</organism>
<proteinExistence type="predicted"/>
<dbReference type="InterPro" id="IPR037147">
    <property type="entry name" value="Ribosomal_bL28_sf"/>
</dbReference>
<reference evidence="4 5" key="1">
    <citation type="journal article" date="2020" name="Syst. Appl. Microbiol.">
        <title>Alienimonas chondri sp. nov., a novel planctomycete isolated from the biofilm of the red alga Chondrus crispus.</title>
        <authorList>
            <person name="Vitorino I."/>
            <person name="Albuquerque L."/>
            <person name="Wiegand S."/>
            <person name="Kallscheuer N."/>
            <person name="da Costa M.S."/>
            <person name="Lobo-da-Cunha A."/>
            <person name="Jogler C."/>
            <person name="Lage O.M."/>
        </authorList>
    </citation>
    <scope>NUCLEOTIDE SEQUENCE [LARGE SCALE GENOMIC DNA]</scope>
    <source>
        <strain evidence="4 5">LzC2</strain>
    </source>
</reference>